<accession>A0A1U9YZL0</accession>
<keyword evidence="2" id="KW-0732">Signal</keyword>
<proteinExistence type="inferred from homology"/>
<dbReference type="OrthoDB" id="7250490at2"/>
<evidence type="ECO:0000256" key="1">
    <source>
        <dbReference type="ARBA" id="ARBA00006987"/>
    </source>
</evidence>
<dbReference type="InterPro" id="IPR042100">
    <property type="entry name" value="Bug_dom1"/>
</dbReference>
<protein>
    <submittedName>
        <fullName evidence="3">Tripartite tricarboxylate transporter family receptor</fullName>
    </submittedName>
</protein>
<dbReference type="InterPro" id="IPR005064">
    <property type="entry name" value="BUG"/>
</dbReference>
<dbReference type="CDD" id="cd07012">
    <property type="entry name" value="PBP2_Bug_TTT"/>
    <property type="match status" value="1"/>
</dbReference>
<comment type="similarity">
    <text evidence="1">Belongs to the UPF0065 (bug) family.</text>
</comment>
<sequence length="316" mass="33990" precursor="true">MKLLLRSVAAIALLIGGGAAAQTYPEKPIRLIVPFDQGGLTSNSARIMAKAIEDNDLLPVPIIISYVPGAAGTIGARQVKDSKPDGYTALIWHVAANGAQAMGNVNFGPDDFKLVAGTDRQCYMLVVRESSEYQTLPELLEAAKANPDTIISADNLGGANHIASVLAEDALPGATFRHVQFGGTAKTYPALLGGHAEVNATSTSSLSSTSTNGLRVLGYMGPERHPDYPDVPTFHELGYDTEFCMYSWWFMPKDTPEDRVAVFRDAMVKAMDTDYMRQQTKAQGVEHIILTGDELNAAMETEKTKISAIGARLRGE</sequence>
<dbReference type="AlphaFoldDB" id="A0A1U9YZL0"/>
<gene>
    <name evidence="3" type="ORF">Mame_01545</name>
</gene>
<dbReference type="Proteomes" id="UP000191135">
    <property type="component" value="Chromosome"/>
</dbReference>
<dbReference type="eggNOG" id="COG3181">
    <property type="taxonomic scope" value="Bacteria"/>
</dbReference>
<evidence type="ECO:0000313" key="4">
    <source>
        <dbReference type="Proteomes" id="UP000191135"/>
    </source>
</evidence>
<evidence type="ECO:0000313" key="3">
    <source>
        <dbReference type="EMBL" id="AQZ50896.1"/>
    </source>
</evidence>
<dbReference type="SUPFAM" id="SSF53850">
    <property type="entry name" value="Periplasmic binding protein-like II"/>
    <property type="match status" value="1"/>
</dbReference>
<dbReference type="PANTHER" id="PTHR42928">
    <property type="entry name" value="TRICARBOXYLATE-BINDING PROTEIN"/>
    <property type="match status" value="1"/>
</dbReference>
<dbReference type="PANTHER" id="PTHR42928:SF5">
    <property type="entry name" value="BLR1237 PROTEIN"/>
    <property type="match status" value="1"/>
</dbReference>
<dbReference type="Pfam" id="PF03401">
    <property type="entry name" value="TctC"/>
    <property type="match status" value="1"/>
</dbReference>
<dbReference type="EMBL" id="CP020330">
    <property type="protein sequence ID" value="AQZ50896.1"/>
    <property type="molecule type" value="Genomic_DNA"/>
</dbReference>
<feature type="chain" id="PRO_5010704530" evidence="2">
    <location>
        <begin position="22"/>
        <end position="316"/>
    </location>
</feature>
<keyword evidence="4" id="KW-1185">Reference proteome</keyword>
<dbReference type="Gene3D" id="3.40.190.10">
    <property type="entry name" value="Periplasmic binding protein-like II"/>
    <property type="match status" value="1"/>
</dbReference>
<name>A0A1U9YZL0_9HYPH</name>
<dbReference type="Gene3D" id="3.40.190.150">
    <property type="entry name" value="Bordetella uptake gene, domain 1"/>
    <property type="match status" value="1"/>
</dbReference>
<keyword evidence="3" id="KW-0675">Receptor</keyword>
<reference evidence="3 4" key="1">
    <citation type="submission" date="2017-03" db="EMBL/GenBank/DDBJ databases">
        <title>Foreign affairs: Plasmid Transfer between Roseobacters and Rhizobia.</title>
        <authorList>
            <person name="Bartling P."/>
            <person name="Bunk B."/>
            <person name="Overmann J."/>
            <person name="Brinkmann H."/>
            <person name="Petersen J."/>
        </authorList>
    </citation>
    <scope>NUCLEOTIDE SEQUENCE [LARGE SCALE GENOMIC DNA]</scope>
    <source>
        <strain evidence="3 4">MACL11</strain>
    </source>
</reference>
<dbReference type="PIRSF" id="PIRSF017082">
    <property type="entry name" value="YflP"/>
    <property type="match status" value="1"/>
</dbReference>
<dbReference type="RefSeq" id="WP_079920728.1">
    <property type="nucleotide sequence ID" value="NZ_AQWH01000039.1"/>
</dbReference>
<dbReference type="KEGG" id="mmed:Mame_01545"/>
<feature type="signal peptide" evidence="2">
    <location>
        <begin position="1"/>
        <end position="21"/>
    </location>
</feature>
<dbReference type="STRING" id="1122214.Mame_01545"/>
<evidence type="ECO:0000256" key="2">
    <source>
        <dbReference type="SAM" id="SignalP"/>
    </source>
</evidence>
<organism evidence="3 4">
    <name type="scientific">Martelella mediterranea DSM 17316</name>
    <dbReference type="NCBI Taxonomy" id="1122214"/>
    <lineage>
        <taxon>Bacteria</taxon>
        <taxon>Pseudomonadati</taxon>
        <taxon>Pseudomonadota</taxon>
        <taxon>Alphaproteobacteria</taxon>
        <taxon>Hyphomicrobiales</taxon>
        <taxon>Aurantimonadaceae</taxon>
        <taxon>Martelella</taxon>
    </lineage>
</organism>